<dbReference type="EMBL" id="QPJK01000001">
    <property type="protein sequence ID" value="RCW75777.1"/>
    <property type="molecule type" value="Genomic_DNA"/>
</dbReference>
<feature type="active site" evidence="9">
    <location>
        <position position="168"/>
    </location>
</feature>
<evidence type="ECO:0000313" key="12">
    <source>
        <dbReference type="Proteomes" id="UP000252884"/>
    </source>
</evidence>
<dbReference type="InterPro" id="IPR001114">
    <property type="entry name" value="Adenylosuccinate_synthetase"/>
</dbReference>
<comment type="subunit">
    <text evidence="1 8">Homodimer.</text>
</comment>
<accession>A0A368YAC0</accession>
<dbReference type="GO" id="GO:0005525">
    <property type="term" value="F:GTP binding"/>
    <property type="evidence" value="ECO:0007669"/>
    <property type="project" value="UniProtKB-UniRule"/>
</dbReference>
<feature type="binding site" evidence="8">
    <location>
        <position position="171"/>
    </location>
    <ligand>
        <name>IMP</name>
        <dbReference type="ChEBI" id="CHEBI:58053"/>
        <note>ligand shared between dimeric partners</note>
    </ligand>
</feature>
<dbReference type="UniPathway" id="UPA00075">
    <property type="reaction ID" value="UER00335"/>
</dbReference>
<keyword evidence="6 8" id="KW-0460">Magnesium</keyword>
<feature type="binding site" description="in other chain" evidence="8">
    <location>
        <begin position="63"/>
        <end position="66"/>
    </location>
    <ligand>
        <name>IMP</name>
        <dbReference type="ChEBI" id="CHEBI:58053"/>
        <note>ligand shared between dimeric partners</note>
    </ligand>
</feature>
<dbReference type="InterPro" id="IPR042110">
    <property type="entry name" value="Adenylosuccinate_synth_dom2"/>
</dbReference>
<dbReference type="NCBIfam" id="TIGR00184">
    <property type="entry name" value="purA"/>
    <property type="match status" value="1"/>
</dbReference>
<comment type="catalytic activity">
    <reaction evidence="8 10">
        <text>IMP + L-aspartate + GTP = N(6)-(1,2-dicarboxyethyl)-AMP + GDP + phosphate + 2 H(+)</text>
        <dbReference type="Rhea" id="RHEA:15753"/>
        <dbReference type="ChEBI" id="CHEBI:15378"/>
        <dbReference type="ChEBI" id="CHEBI:29991"/>
        <dbReference type="ChEBI" id="CHEBI:37565"/>
        <dbReference type="ChEBI" id="CHEBI:43474"/>
        <dbReference type="ChEBI" id="CHEBI:57567"/>
        <dbReference type="ChEBI" id="CHEBI:58053"/>
        <dbReference type="ChEBI" id="CHEBI:58189"/>
        <dbReference type="EC" id="6.3.4.4"/>
    </reaction>
</comment>
<evidence type="ECO:0000256" key="5">
    <source>
        <dbReference type="ARBA" id="ARBA00022755"/>
    </source>
</evidence>
<feature type="binding site" description="in other chain" evidence="8">
    <location>
        <position position="252"/>
    </location>
    <ligand>
        <name>IMP</name>
        <dbReference type="ChEBI" id="CHEBI:58053"/>
        <note>ligand shared between dimeric partners</note>
    </ligand>
</feature>
<dbReference type="GO" id="GO:0005737">
    <property type="term" value="C:cytoplasm"/>
    <property type="evidence" value="ECO:0007669"/>
    <property type="project" value="UniProtKB-SubCell"/>
</dbReference>
<dbReference type="AlphaFoldDB" id="A0A368YAC0"/>
<feature type="binding site" evidence="8">
    <location>
        <begin position="65"/>
        <end position="67"/>
    </location>
    <ligand>
        <name>GTP</name>
        <dbReference type="ChEBI" id="CHEBI:37565"/>
    </ligand>
</feature>
<evidence type="ECO:0000256" key="4">
    <source>
        <dbReference type="ARBA" id="ARBA00022741"/>
    </source>
</evidence>
<dbReference type="FunFam" id="1.10.300.10:FF:000001">
    <property type="entry name" value="Adenylosuccinate synthetase"/>
    <property type="match status" value="1"/>
</dbReference>
<dbReference type="InterPro" id="IPR042111">
    <property type="entry name" value="Adenylosuccinate_synth_dom3"/>
</dbReference>
<dbReference type="PROSITE" id="PS00513">
    <property type="entry name" value="ADENYLOSUCCIN_SYN_2"/>
    <property type="match status" value="1"/>
</dbReference>
<comment type="subcellular location">
    <subcellularLocation>
        <location evidence="8">Cytoplasm</location>
    </subcellularLocation>
</comment>
<keyword evidence="5 8" id="KW-0658">Purine biosynthesis</keyword>
<comment type="cofactor">
    <cofactor evidence="8">
        <name>Mg(2+)</name>
        <dbReference type="ChEBI" id="CHEBI:18420"/>
    </cofactor>
    <text evidence="8">Binds 1 Mg(2+) ion per subunit.</text>
</comment>
<evidence type="ECO:0000256" key="6">
    <source>
        <dbReference type="ARBA" id="ARBA00022842"/>
    </source>
</evidence>
<dbReference type="CDD" id="cd03108">
    <property type="entry name" value="AdSS"/>
    <property type="match status" value="1"/>
</dbReference>
<name>A0A368YAC0_9BURK</name>
<keyword evidence="3 8" id="KW-0479">Metal-binding</keyword>
<feature type="binding site" description="in other chain" evidence="8">
    <location>
        <begin position="38"/>
        <end position="41"/>
    </location>
    <ligand>
        <name>IMP</name>
        <dbReference type="ChEBI" id="CHEBI:58053"/>
        <note>ligand shared between dimeric partners</note>
    </ligand>
</feature>
<feature type="active site" description="Proton donor" evidence="8">
    <location>
        <position position="66"/>
    </location>
</feature>
<evidence type="ECO:0000256" key="7">
    <source>
        <dbReference type="ARBA" id="ARBA00023134"/>
    </source>
</evidence>
<dbReference type="InterPro" id="IPR027417">
    <property type="entry name" value="P-loop_NTPase"/>
</dbReference>
<evidence type="ECO:0000256" key="10">
    <source>
        <dbReference type="RuleBase" id="RU000520"/>
    </source>
</evidence>
<feature type="binding site" description="in other chain" evidence="8">
    <location>
        <position position="267"/>
    </location>
    <ligand>
        <name>IMP</name>
        <dbReference type="ChEBI" id="CHEBI:58053"/>
        <note>ligand shared between dimeric partners</note>
    </ligand>
</feature>
<keyword evidence="4 8" id="KW-0547">Nucleotide-binding</keyword>
<keyword evidence="8" id="KW-0963">Cytoplasm</keyword>
<dbReference type="PANTHER" id="PTHR11846:SF0">
    <property type="entry name" value="ADENYLOSUCCINATE SYNTHETASE"/>
    <property type="match status" value="1"/>
</dbReference>
<comment type="function">
    <text evidence="8">Plays an important role in the de novo pathway of purine nucleotide biosynthesis. Catalyzes the first committed step in the biosynthesis of AMP from IMP.</text>
</comment>
<dbReference type="GO" id="GO:0046040">
    <property type="term" value="P:IMP metabolic process"/>
    <property type="evidence" value="ECO:0007669"/>
    <property type="project" value="TreeGrafter"/>
</dbReference>
<evidence type="ECO:0000256" key="2">
    <source>
        <dbReference type="ARBA" id="ARBA00022598"/>
    </source>
</evidence>
<feature type="active site" description="Proton acceptor" evidence="8">
    <location>
        <position position="38"/>
    </location>
</feature>
<dbReference type="GO" id="GO:0000287">
    <property type="term" value="F:magnesium ion binding"/>
    <property type="evidence" value="ECO:0007669"/>
    <property type="project" value="UniProtKB-UniRule"/>
</dbReference>
<dbReference type="GO" id="GO:0004019">
    <property type="term" value="F:adenylosuccinate synthase activity"/>
    <property type="evidence" value="ECO:0007669"/>
    <property type="project" value="UniProtKB-UniRule"/>
</dbReference>
<dbReference type="InterPro" id="IPR042109">
    <property type="entry name" value="Adenylosuccinate_synth_dom1"/>
</dbReference>
<keyword evidence="2 8" id="KW-0436">Ligase</keyword>
<evidence type="ECO:0000256" key="9">
    <source>
        <dbReference type="PROSITE-ProRule" id="PRU10134"/>
    </source>
</evidence>
<dbReference type="InterPro" id="IPR018220">
    <property type="entry name" value="Adenylosuccin_syn_GTP-bd"/>
</dbReference>
<gene>
    <name evidence="8" type="primary">purA</name>
    <name evidence="11" type="ORF">DES41_101372</name>
</gene>
<dbReference type="Pfam" id="PF00709">
    <property type="entry name" value="Adenylsucc_synt"/>
    <property type="match status" value="1"/>
</dbReference>
<feature type="binding site" evidence="8">
    <location>
        <position position="337"/>
    </location>
    <ligand>
        <name>GTP</name>
        <dbReference type="ChEBI" id="CHEBI:37565"/>
    </ligand>
</feature>
<dbReference type="EC" id="6.3.4.4" evidence="8 10"/>
<feature type="binding site" evidence="8">
    <location>
        <position position="38"/>
    </location>
    <ligand>
        <name>Mg(2+)</name>
        <dbReference type="ChEBI" id="CHEBI:18420"/>
    </ligand>
</feature>
<dbReference type="Gene3D" id="3.40.440.10">
    <property type="entry name" value="Adenylosuccinate Synthetase, subunit A, domain 1"/>
    <property type="match status" value="1"/>
</dbReference>
<comment type="similarity">
    <text evidence="8 10">Belongs to the adenylosuccinate synthetase family.</text>
</comment>
<comment type="pathway">
    <text evidence="8 10">Purine metabolism; AMP biosynthesis via de novo pathway; AMP from IMP: step 1/2.</text>
</comment>
<keyword evidence="7 8" id="KW-0342">GTP-binding</keyword>
<dbReference type="Gene3D" id="3.90.170.10">
    <property type="entry name" value="Adenylosuccinate Synthetase, subunit A, domain 3"/>
    <property type="match status" value="1"/>
</dbReference>
<dbReference type="PROSITE" id="PS01266">
    <property type="entry name" value="ADENYLOSUCCIN_SYN_1"/>
    <property type="match status" value="1"/>
</dbReference>
<comment type="caution">
    <text evidence="11">The sequence shown here is derived from an EMBL/GenBank/DDBJ whole genome shotgun (WGS) entry which is preliminary data.</text>
</comment>
<dbReference type="FunFam" id="3.90.170.10:FF:000001">
    <property type="entry name" value="Adenylosuccinate synthetase"/>
    <property type="match status" value="1"/>
</dbReference>
<organism evidence="11 12">
    <name type="scientific">Pseudorhodoferax soli</name>
    <dbReference type="NCBI Taxonomy" id="545864"/>
    <lineage>
        <taxon>Bacteria</taxon>
        <taxon>Pseudomonadati</taxon>
        <taxon>Pseudomonadota</taxon>
        <taxon>Betaproteobacteria</taxon>
        <taxon>Burkholderiales</taxon>
        <taxon>Comamonadaceae</taxon>
    </lineage>
</organism>
<feature type="binding site" evidence="8">
    <location>
        <position position="65"/>
    </location>
    <ligand>
        <name>Mg(2+)</name>
        <dbReference type="ChEBI" id="CHEBI:18420"/>
    </ligand>
</feature>
<dbReference type="NCBIfam" id="NF002223">
    <property type="entry name" value="PRK01117.1"/>
    <property type="match status" value="1"/>
</dbReference>
<dbReference type="Proteomes" id="UP000252884">
    <property type="component" value="Unassembled WGS sequence"/>
</dbReference>
<dbReference type="PANTHER" id="PTHR11846">
    <property type="entry name" value="ADENYLOSUCCINATE SYNTHETASE"/>
    <property type="match status" value="1"/>
</dbReference>
<evidence type="ECO:0000313" key="11">
    <source>
        <dbReference type="EMBL" id="RCW75777.1"/>
    </source>
</evidence>
<feature type="binding site" evidence="8">
    <location>
        <begin position="363"/>
        <end position="365"/>
    </location>
    <ligand>
        <name>GTP</name>
        <dbReference type="ChEBI" id="CHEBI:37565"/>
    </ligand>
</feature>
<dbReference type="SUPFAM" id="SSF52540">
    <property type="entry name" value="P-loop containing nucleoside triphosphate hydrolases"/>
    <property type="match status" value="1"/>
</dbReference>
<dbReference type="SMART" id="SM00788">
    <property type="entry name" value="Adenylsucc_synt"/>
    <property type="match status" value="1"/>
</dbReference>
<keyword evidence="12" id="KW-1185">Reference proteome</keyword>
<evidence type="ECO:0000256" key="8">
    <source>
        <dbReference type="HAMAP-Rule" id="MF_00011"/>
    </source>
</evidence>
<feature type="binding site" description="in other chain" evidence="8">
    <location>
        <position position="335"/>
    </location>
    <ligand>
        <name>IMP</name>
        <dbReference type="ChEBI" id="CHEBI:58053"/>
        <note>ligand shared between dimeric partners</note>
    </ligand>
</feature>
<feature type="binding site" description="in other chain" evidence="8">
    <location>
        <position position="157"/>
    </location>
    <ligand>
        <name>IMP</name>
        <dbReference type="ChEBI" id="CHEBI:58053"/>
        <note>ligand shared between dimeric partners</note>
    </ligand>
</feature>
<protein>
    <recommendedName>
        <fullName evidence="8 10">Adenylosuccinate synthetase</fullName>
        <shortName evidence="8">AMPSase</shortName>
        <shortName evidence="8">AdSS</shortName>
        <ecNumber evidence="8 10">6.3.4.4</ecNumber>
    </recommendedName>
    <alternativeName>
        <fullName evidence="8">IMP--aspartate ligase</fullName>
    </alternativeName>
</protein>
<feature type="binding site" evidence="8">
    <location>
        <begin position="445"/>
        <end position="447"/>
    </location>
    <ligand>
        <name>GTP</name>
        <dbReference type="ChEBI" id="CHEBI:37565"/>
    </ligand>
</feature>
<feature type="binding site" evidence="8">
    <location>
        <begin position="37"/>
        <end position="43"/>
    </location>
    <ligand>
        <name>GTP</name>
        <dbReference type="ChEBI" id="CHEBI:37565"/>
    </ligand>
</feature>
<proteinExistence type="inferred from homology"/>
<feature type="binding site" evidence="8">
    <location>
        <begin position="331"/>
        <end position="337"/>
    </location>
    <ligand>
        <name>substrate</name>
    </ligand>
</feature>
<evidence type="ECO:0000256" key="3">
    <source>
        <dbReference type="ARBA" id="ARBA00022723"/>
    </source>
</evidence>
<reference evidence="11 12" key="1">
    <citation type="submission" date="2018-07" db="EMBL/GenBank/DDBJ databases">
        <title>Genomic Encyclopedia of Type Strains, Phase IV (KMG-IV): sequencing the most valuable type-strain genomes for metagenomic binning, comparative biology and taxonomic classification.</title>
        <authorList>
            <person name="Goeker M."/>
        </authorList>
    </citation>
    <scope>NUCLEOTIDE SEQUENCE [LARGE SCALE GENOMIC DNA]</scope>
    <source>
        <strain evidence="11 12">DSM 21634</strain>
    </source>
</reference>
<evidence type="ECO:0000256" key="1">
    <source>
        <dbReference type="ARBA" id="ARBA00011738"/>
    </source>
</evidence>
<dbReference type="InterPro" id="IPR033128">
    <property type="entry name" value="Adenylosuccin_syn_Lys_AS"/>
</dbReference>
<sequence length="463" mass="49750">MGRASHLNLPSLGTLDMNTGNRATSGRNVVVVGTQWGDEGKGKLVDWLTESAQGVVRFQGGHNAGHTLVINGKKTALHLIPSGIMRPGVKCYIGNGVVLSAAKLLEEIQGLEAAGVEVRSRLRISEACPLILPFHAALDVAREAAREKVGIEKIGTTGRGIGPAYEDKIARRALRVQDLKYPERFATKLRELLALHNFVLTGFLHAAPIDFDQVYAESMQHAELLRPMIADVSRELNAAHQAGANLLFEGAQGTLLDVDHGTYPYVTSSNCVAGNAAAGAGVGPGMLHYVLGITKAYCTRVGGGPFPTELEWEKPGTPGYHMSTVGAEKGVTTGRSRRCGWFDSALLKRSAQVNGLSGLCITKLDVLDGLEELKLCTGYKLDGEMIDILPMGADDISRCEPVYETLPGWTESTVGVTDYNALPAAARRYLERIEQTTGVPIAMVSTSPDRDHTILMHNPYQVS</sequence>
<dbReference type="GO" id="GO:0044208">
    <property type="term" value="P:'de novo' AMP biosynthetic process"/>
    <property type="evidence" value="ECO:0007669"/>
    <property type="project" value="UniProtKB-UniRule"/>
</dbReference>
<dbReference type="Gene3D" id="1.10.300.10">
    <property type="entry name" value="Adenylosuccinate Synthetase, subunit A, domain 2"/>
    <property type="match status" value="1"/>
</dbReference>
<dbReference type="HAMAP" id="MF_00011">
    <property type="entry name" value="Adenylosucc_synth"/>
    <property type="match status" value="1"/>
</dbReference>